<feature type="domain" description="PrcB C-terminal" evidence="1">
    <location>
        <begin position="82"/>
        <end position="139"/>
    </location>
</feature>
<comment type="caution">
    <text evidence="2">The sequence shown here is derived from an EMBL/GenBank/DDBJ whole genome shotgun (WGS) entry which is preliminary data.</text>
</comment>
<sequence length="147" mass="16177">MKYAAVVILAIFLSNCDGTKKTQENNPEAFFEIIHQSENGGKDSESYDIIKSKQALYEQIKMSGLDSQVTQKLNNIDFSEKTVLMLHAGSYNSGGYSIKVSNVEVNGDTSYVTVQKSEPKPGEPVTMALTNPFCVVVINANETIIFK</sequence>
<dbReference type="Proteomes" id="UP000652231">
    <property type="component" value="Unassembled WGS sequence"/>
</dbReference>
<evidence type="ECO:0000259" key="1">
    <source>
        <dbReference type="Pfam" id="PF14343"/>
    </source>
</evidence>
<reference evidence="2" key="1">
    <citation type="journal article" date="2014" name="Int. J. Syst. Evol. Microbiol.">
        <title>Complete genome sequence of Corynebacterium casei LMG S-19264T (=DSM 44701T), isolated from a smear-ripened cheese.</title>
        <authorList>
            <consortium name="US DOE Joint Genome Institute (JGI-PGF)"/>
            <person name="Walter F."/>
            <person name="Albersmeier A."/>
            <person name="Kalinowski J."/>
            <person name="Ruckert C."/>
        </authorList>
    </citation>
    <scope>NUCLEOTIDE SEQUENCE</scope>
    <source>
        <strain evidence="2">CGMCC 1.12924</strain>
    </source>
</reference>
<reference evidence="2" key="2">
    <citation type="submission" date="2020-09" db="EMBL/GenBank/DDBJ databases">
        <authorList>
            <person name="Sun Q."/>
            <person name="Zhou Y."/>
        </authorList>
    </citation>
    <scope>NUCLEOTIDE SEQUENCE</scope>
    <source>
        <strain evidence="2">CGMCC 1.12924</strain>
    </source>
</reference>
<accession>A0A8J2VAJ9</accession>
<proteinExistence type="predicted"/>
<organism evidence="2 3">
    <name type="scientific">Planktosalinus lacus</name>
    <dbReference type="NCBI Taxonomy" id="1526573"/>
    <lineage>
        <taxon>Bacteria</taxon>
        <taxon>Pseudomonadati</taxon>
        <taxon>Bacteroidota</taxon>
        <taxon>Flavobacteriia</taxon>
        <taxon>Flavobacteriales</taxon>
        <taxon>Flavobacteriaceae</taxon>
        <taxon>Planktosalinus</taxon>
    </lineage>
</organism>
<dbReference type="InterPro" id="IPR025748">
    <property type="entry name" value="PrcB_C_dom"/>
</dbReference>
<keyword evidence="3" id="KW-1185">Reference proteome</keyword>
<dbReference type="RefSeq" id="WP_188441420.1">
    <property type="nucleotide sequence ID" value="NZ_BMGK01000006.1"/>
</dbReference>
<protein>
    <recommendedName>
        <fullName evidence="1">PrcB C-terminal domain-containing protein</fullName>
    </recommendedName>
</protein>
<dbReference type="Pfam" id="PF14343">
    <property type="entry name" value="PrcB_C"/>
    <property type="match status" value="1"/>
</dbReference>
<dbReference type="EMBL" id="BMGK01000006">
    <property type="protein sequence ID" value="GGD93383.1"/>
    <property type="molecule type" value="Genomic_DNA"/>
</dbReference>
<gene>
    <name evidence="2" type="ORF">GCM10011312_16420</name>
</gene>
<name>A0A8J2VAJ9_9FLAO</name>
<dbReference type="AlphaFoldDB" id="A0A8J2VAJ9"/>
<evidence type="ECO:0000313" key="3">
    <source>
        <dbReference type="Proteomes" id="UP000652231"/>
    </source>
</evidence>
<evidence type="ECO:0000313" key="2">
    <source>
        <dbReference type="EMBL" id="GGD93383.1"/>
    </source>
</evidence>